<reference evidence="1" key="1">
    <citation type="journal article" date="2021" name="Proc. Natl. Acad. Sci. U.S.A.">
        <title>A Catalog of Tens of Thousands of Viruses from Human Metagenomes Reveals Hidden Associations with Chronic Diseases.</title>
        <authorList>
            <person name="Tisza M.J."/>
            <person name="Buck C.B."/>
        </authorList>
    </citation>
    <scope>NUCLEOTIDE SEQUENCE</scope>
    <source>
        <strain evidence="1">CtXSp1</strain>
    </source>
</reference>
<proteinExistence type="predicted"/>
<evidence type="ECO:0000313" key="1">
    <source>
        <dbReference type="EMBL" id="DAE11873.1"/>
    </source>
</evidence>
<name>A0A8S5PZ34_9CAUD</name>
<organism evidence="1">
    <name type="scientific">Podoviridae sp. ctXSp1</name>
    <dbReference type="NCBI Taxonomy" id="2825256"/>
    <lineage>
        <taxon>Viruses</taxon>
        <taxon>Duplodnaviria</taxon>
        <taxon>Heunggongvirae</taxon>
        <taxon>Uroviricota</taxon>
        <taxon>Caudoviricetes</taxon>
    </lineage>
</organism>
<sequence>MPTINDLPEDTPDFGLLFDYSVWGPGTEVTLCHVPWDSMYRDVYWFDAPVHCISYIHKYNREMGMSVTRIENLTYCAQNRPVRISVPFSEANKYNYLIVQNDRMPLEEPNSPVTFFYFITSVEYIAPNTTQLTVSLDVWQTYHSVVDFGGAYVEKCHALEYASQDLIANKFGVSHIKYANKYFRCPEGIDLGQRMMIAKSWVESYLDTKAGVLDNRFKFTAIIVSTVNLEGDWGSASNPTMSTAYGSNVKMTRSGDYKGQPATEGMRLVSGATYYSCPLEKLADVMKSMSNYPWISQGIQDIYIVPQPNVAVAQISGKAGEAGLNKVVEIVGHTVCTAAYDFRPDLLWQFFNNEPDIKSMLGIKAMAYLKRFMKFYQSPYMIIECTPNNGQVITIDPLLLASYSVQFHVEWHILPPSPRMTAYIDNYNAFRQSAIWKSECEYVNEALVIDNFPHVPVVNDNSIMAYASHAHSIAQSRASAGWGRDKALRGAQNSFDQTMHGIRTGNAIMENNLGAQNLQTALANTAQQAHQQVANANRAVSGIGGAVGSALTGNFKGAFGGLGGYMQGQITADINTGIDINARNMGNVISQNLTRANQSESNMLTGSNAKANLDLANYAARGDYSNAIASINAGIQDTETVSPSIGGGVGGDAANWVQNGAVIYSRLRMVDPAAIIRQGDMWARYGYTTNSSINNFPKRLQCMDRFSYWKCLDVRIKSAKCPQMFIETIRGILEKGVTVWHEPLKEGEVLDKVMVDNTAIKWEGDMFYA</sequence>
<accession>A0A8S5PZ34</accession>
<protein>
    <submittedName>
        <fullName evidence="1">Major tail protein</fullName>
    </submittedName>
</protein>
<dbReference type="EMBL" id="BK015539">
    <property type="protein sequence ID" value="DAE11873.1"/>
    <property type="molecule type" value="Genomic_DNA"/>
</dbReference>